<gene>
    <name evidence="1" type="ORF">PV328_001228</name>
</gene>
<evidence type="ECO:0000313" key="2">
    <source>
        <dbReference type="Proteomes" id="UP001168990"/>
    </source>
</evidence>
<accession>A0AA39FWI7</accession>
<organism evidence="1 2">
    <name type="scientific">Microctonus aethiopoides</name>
    <dbReference type="NCBI Taxonomy" id="144406"/>
    <lineage>
        <taxon>Eukaryota</taxon>
        <taxon>Metazoa</taxon>
        <taxon>Ecdysozoa</taxon>
        <taxon>Arthropoda</taxon>
        <taxon>Hexapoda</taxon>
        <taxon>Insecta</taxon>
        <taxon>Pterygota</taxon>
        <taxon>Neoptera</taxon>
        <taxon>Endopterygota</taxon>
        <taxon>Hymenoptera</taxon>
        <taxon>Apocrita</taxon>
        <taxon>Ichneumonoidea</taxon>
        <taxon>Braconidae</taxon>
        <taxon>Euphorinae</taxon>
        <taxon>Microctonus</taxon>
    </lineage>
</organism>
<proteinExistence type="predicted"/>
<evidence type="ECO:0000313" key="1">
    <source>
        <dbReference type="EMBL" id="KAK0177149.1"/>
    </source>
</evidence>
<dbReference type="EMBL" id="JAQQBS010000001">
    <property type="protein sequence ID" value="KAK0177149.1"/>
    <property type="molecule type" value="Genomic_DNA"/>
</dbReference>
<dbReference type="Proteomes" id="UP001168990">
    <property type="component" value="Unassembled WGS sequence"/>
</dbReference>
<sequence length="202" mass="23785">MEKVPWWREVMVEKMSWWKGVMVERCHGGKESWWKGVMVERFHRGKESWWKGVMVERSHGGEGVMVEKESWWRWCHGGDGVMVERRGVTERGVSGGEERVIVVNEVLELWKQATLETKISDYCIKKLNQLYSNYRSFGKYQQMNDKKITFLNQLSSIFDVSQDNSLLSITDSEKNDLFSKSISDIIKELRIIKHEESGKNLF</sequence>
<reference evidence="1" key="1">
    <citation type="journal article" date="2023" name="bioRxiv">
        <title>Scaffold-level genome assemblies of two parasitoid biocontrol wasps reveal the parthenogenesis mechanism and an associated novel virus.</title>
        <authorList>
            <person name="Inwood S."/>
            <person name="Skelly J."/>
            <person name="Guhlin J."/>
            <person name="Harrop T."/>
            <person name="Goldson S."/>
            <person name="Dearden P."/>
        </authorList>
    </citation>
    <scope>NUCLEOTIDE SEQUENCE</scope>
    <source>
        <strain evidence="1">Irish</strain>
        <tissue evidence="1">Whole body</tissue>
    </source>
</reference>
<comment type="caution">
    <text evidence="1">The sequence shown here is derived from an EMBL/GenBank/DDBJ whole genome shotgun (WGS) entry which is preliminary data.</text>
</comment>
<reference evidence="1" key="2">
    <citation type="submission" date="2023-03" db="EMBL/GenBank/DDBJ databases">
        <authorList>
            <person name="Inwood S.N."/>
            <person name="Skelly J.G."/>
            <person name="Guhlin J."/>
            <person name="Harrop T.W.R."/>
            <person name="Goldson S.G."/>
            <person name="Dearden P.K."/>
        </authorList>
    </citation>
    <scope>NUCLEOTIDE SEQUENCE</scope>
    <source>
        <strain evidence="1">Irish</strain>
        <tissue evidence="1">Whole body</tissue>
    </source>
</reference>
<name>A0AA39FWI7_9HYME</name>
<protein>
    <submittedName>
        <fullName evidence="1">Uncharacterized protein</fullName>
    </submittedName>
</protein>
<dbReference type="AlphaFoldDB" id="A0AA39FWI7"/>
<keyword evidence="2" id="KW-1185">Reference proteome</keyword>